<dbReference type="GO" id="GO:0000976">
    <property type="term" value="F:transcription cis-regulatory region binding"/>
    <property type="evidence" value="ECO:0007669"/>
    <property type="project" value="TreeGrafter"/>
</dbReference>
<dbReference type="InterPro" id="IPR050109">
    <property type="entry name" value="HTH-type_TetR-like_transc_reg"/>
</dbReference>
<dbReference type="EMBL" id="JAZDQP010000014">
    <property type="protein sequence ID" value="MEE1868597.1"/>
    <property type="molecule type" value="Genomic_DNA"/>
</dbReference>
<feature type="domain" description="HTH tetR-type" evidence="3">
    <location>
        <begin position="27"/>
        <end position="87"/>
    </location>
</feature>
<proteinExistence type="predicted"/>
<dbReference type="Proteomes" id="UP001307839">
    <property type="component" value="Unassembled WGS sequence"/>
</dbReference>
<gene>
    <name evidence="4" type="ORF">V0R53_19635</name>
</gene>
<dbReference type="InterPro" id="IPR013573">
    <property type="entry name" value="Tscrpt_reg_YcdC_C"/>
</dbReference>
<dbReference type="Gene3D" id="1.10.357.10">
    <property type="entry name" value="Tetracycline Repressor, domain 2"/>
    <property type="match status" value="1"/>
</dbReference>
<comment type="caution">
    <text evidence="4">The sequence shown here is derived from an EMBL/GenBank/DDBJ whole genome shotgun (WGS) entry which is preliminary data.</text>
</comment>
<reference evidence="4 5" key="1">
    <citation type="submission" date="2024-01" db="EMBL/GenBank/DDBJ databases">
        <title>Unpublished Manusciprt.</title>
        <authorList>
            <person name="Duman M."/>
            <person name="Valdes E.G."/>
            <person name="Ajmi N."/>
            <person name="Altun S."/>
            <person name="Saticioglu I.B."/>
        </authorList>
    </citation>
    <scope>NUCLEOTIDE SEQUENCE [LARGE SCALE GENOMIC DNA]</scope>
    <source>
        <strain evidence="4 5">120P</strain>
    </source>
</reference>
<evidence type="ECO:0000313" key="4">
    <source>
        <dbReference type="EMBL" id="MEE1868597.1"/>
    </source>
</evidence>
<evidence type="ECO:0000256" key="2">
    <source>
        <dbReference type="PROSITE-ProRule" id="PRU00335"/>
    </source>
</evidence>
<name>A0AB35WVY7_9PSED</name>
<evidence type="ECO:0000256" key="1">
    <source>
        <dbReference type="ARBA" id="ARBA00023125"/>
    </source>
</evidence>
<dbReference type="InterPro" id="IPR001647">
    <property type="entry name" value="HTH_TetR"/>
</dbReference>
<dbReference type="GO" id="GO:0045892">
    <property type="term" value="P:negative regulation of DNA-templated transcription"/>
    <property type="evidence" value="ECO:0007669"/>
    <property type="project" value="InterPro"/>
</dbReference>
<dbReference type="Gene3D" id="1.10.10.60">
    <property type="entry name" value="Homeodomain-like"/>
    <property type="match status" value="1"/>
</dbReference>
<organism evidence="4 5">
    <name type="scientific">Pseudomonas auratipiscis</name>
    <dbReference type="NCBI Taxonomy" id="3115853"/>
    <lineage>
        <taxon>Bacteria</taxon>
        <taxon>Pseudomonadati</taxon>
        <taxon>Pseudomonadota</taxon>
        <taxon>Gammaproteobacteria</taxon>
        <taxon>Pseudomonadales</taxon>
        <taxon>Pseudomonadaceae</taxon>
        <taxon>Pseudomonas</taxon>
    </lineage>
</organism>
<evidence type="ECO:0000259" key="3">
    <source>
        <dbReference type="PROSITE" id="PS50977"/>
    </source>
</evidence>
<dbReference type="Pfam" id="PF08362">
    <property type="entry name" value="TetR_C_3"/>
    <property type="match status" value="1"/>
</dbReference>
<dbReference type="InterPro" id="IPR036271">
    <property type="entry name" value="Tet_transcr_reg_TetR-rel_C_sf"/>
</dbReference>
<dbReference type="SUPFAM" id="SSF46689">
    <property type="entry name" value="Homeodomain-like"/>
    <property type="match status" value="1"/>
</dbReference>
<dbReference type="Pfam" id="PF00440">
    <property type="entry name" value="TetR_N"/>
    <property type="match status" value="1"/>
</dbReference>
<dbReference type="SUPFAM" id="SSF48498">
    <property type="entry name" value="Tetracyclin repressor-like, C-terminal domain"/>
    <property type="match status" value="1"/>
</dbReference>
<dbReference type="PROSITE" id="PS50977">
    <property type="entry name" value="HTH_TETR_2"/>
    <property type="match status" value="1"/>
</dbReference>
<sequence length="220" mass="24275">MYIMPFDNRLDAPLTARRSRGSADVSEEVRRTILDAASEAFADKGYAATKVSTIAKAAGLPKSNVHYYFKSKENIYAKLLEDIAPSYLAACMPVLDESQAPLDALTQTLVRMVRLFEHRPGASKVFIAELRDGARNLPGEFFASWTVQAQRSVASIREWIDRGLLAPVDPEHVLLTIWALAQSCLSRGWQNPGWQHDAMDYDAAASNAARLLRCGLGPGH</sequence>
<protein>
    <submittedName>
        <fullName evidence="4">TetR/AcrR family transcriptional regulator</fullName>
    </submittedName>
</protein>
<dbReference type="PRINTS" id="PR00455">
    <property type="entry name" value="HTHTETR"/>
</dbReference>
<dbReference type="GO" id="GO:0003700">
    <property type="term" value="F:DNA-binding transcription factor activity"/>
    <property type="evidence" value="ECO:0007669"/>
    <property type="project" value="TreeGrafter"/>
</dbReference>
<accession>A0AB35WVY7</accession>
<dbReference type="AlphaFoldDB" id="A0AB35WVY7"/>
<keyword evidence="5" id="KW-1185">Reference proteome</keyword>
<dbReference type="InterPro" id="IPR009057">
    <property type="entry name" value="Homeodomain-like_sf"/>
</dbReference>
<dbReference type="PANTHER" id="PTHR30055:SF196">
    <property type="entry name" value="HTH-TYPE TRANSCRIPTIONAL REGULATOR RUTR"/>
    <property type="match status" value="1"/>
</dbReference>
<evidence type="ECO:0000313" key="5">
    <source>
        <dbReference type="Proteomes" id="UP001307839"/>
    </source>
</evidence>
<dbReference type="RefSeq" id="WP_330080336.1">
    <property type="nucleotide sequence ID" value="NZ_JAZDCU010000012.1"/>
</dbReference>
<keyword evidence="1 2" id="KW-0238">DNA-binding</keyword>
<feature type="DNA-binding region" description="H-T-H motif" evidence="2">
    <location>
        <begin position="50"/>
        <end position="69"/>
    </location>
</feature>
<dbReference type="PANTHER" id="PTHR30055">
    <property type="entry name" value="HTH-TYPE TRANSCRIPTIONAL REGULATOR RUTR"/>
    <property type="match status" value="1"/>
</dbReference>